<dbReference type="STRING" id="563176.SAMN04488090_4707"/>
<dbReference type="PANTHER" id="PTHR43221:SF1">
    <property type="entry name" value="PROTEASE HTPX"/>
    <property type="match status" value="1"/>
</dbReference>
<evidence type="ECO:0000256" key="6">
    <source>
        <dbReference type="ARBA" id="ARBA00022723"/>
    </source>
</evidence>
<name>A0A1G9XQQ6_9BACT</name>
<dbReference type="RefSeq" id="WP_176785653.1">
    <property type="nucleotide sequence ID" value="NZ_FNGS01000011.1"/>
</dbReference>
<dbReference type="Proteomes" id="UP000198901">
    <property type="component" value="Unassembled WGS sequence"/>
</dbReference>
<evidence type="ECO:0000259" key="15">
    <source>
        <dbReference type="Pfam" id="PF01435"/>
    </source>
</evidence>
<reference evidence="16 17" key="1">
    <citation type="submission" date="2016-10" db="EMBL/GenBank/DDBJ databases">
        <authorList>
            <person name="de Groot N.N."/>
        </authorList>
    </citation>
    <scope>NUCLEOTIDE SEQUENCE [LARGE SCALE GENOMIC DNA]</scope>
    <source>
        <strain evidence="16 17">DSM 21668</strain>
    </source>
</reference>
<keyword evidence="5 14" id="KW-0812">Transmembrane</keyword>
<evidence type="ECO:0000313" key="17">
    <source>
        <dbReference type="Proteomes" id="UP000198901"/>
    </source>
</evidence>
<comment type="cofactor">
    <cofactor evidence="1">
        <name>Zn(2+)</name>
        <dbReference type="ChEBI" id="CHEBI:29105"/>
    </cofactor>
</comment>
<feature type="domain" description="Peptidase M48" evidence="15">
    <location>
        <begin position="163"/>
        <end position="380"/>
    </location>
</feature>
<protein>
    <submittedName>
        <fullName evidence="16">Zn-dependent protease with chaperone function</fullName>
    </submittedName>
</protein>
<evidence type="ECO:0000256" key="2">
    <source>
        <dbReference type="ARBA" id="ARBA00004651"/>
    </source>
</evidence>
<keyword evidence="12" id="KW-0175">Coiled coil</keyword>
<dbReference type="EMBL" id="FNGS01000011">
    <property type="protein sequence ID" value="SDM98746.1"/>
    <property type="molecule type" value="Genomic_DNA"/>
</dbReference>
<evidence type="ECO:0000256" key="3">
    <source>
        <dbReference type="ARBA" id="ARBA00022475"/>
    </source>
</evidence>
<dbReference type="GO" id="GO:0006508">
    <property type="term" value="P:proteolysis"/>
    <property type="evidence" value="ECO:0007669"/>
    <property type="project" value="UniProtKB-KW"/>
</dbReference>
<dbReference type="GO" id="GO:0046872">
    <property type="term" value="F:metal ion binding"/>
    <property type="evidence" value="ECO:0007669"/>
    <property type="project" value="UniProtKB-KW"/>
</dbReference>
<keyword evidence="7" id="KW-0378">Hydrolase</keyword>
<keyword evidence="8" id="KW-0862">Zinc</keyword>
<evidence type="ECO:0000256" key="9">
    <source>
        <dbReference type="ARBA" id="ARBA00022989"/>
    </source>
</evidence>
<keyword evidence="11 14" id="KW-0472">Membrane</keyword>
<evidence type="ECO:0000256" key="13">
    <source>
        <dbReference type="SAM" id="MobiDB-lite"/>
    </source>
</evidence>
<organism evidence="16 17">
    <name type="scientific">Siphonobacter aquaeclarae</name>
    <dbReference type="NCBI Taxonomy" id="563176"/>
    <lineage>
        <taxon>Bacteria</taxon>
        <taxon>Pseudomonadati</taxon>
        <taxon>Bacteroidota</taxon>
        <taxon>Cytophagia</taxon>
        <taxon>Cytophagales</taxon>
        <taxon>Cytophagaceae</taxon>
        <taxon>Siphonobacter</taxon>
    </lineage>
</organism>
<feature type="coiled-coil region" evidence="12">
    <location>
        <begin position="515"/>
        <end position="542"/>
    </location>
</feature>
<accession>A0A1G9XQQ6</accession>
<keyword evidence="9 14" id="KW-1133">Transmembrane helix</keyword>
<dbReference type="Pfam" id="PF01435">
    <property type="entry name" value="Peptidase_M48"/>
    <property type="match status" value="1"/>
</dbReference>
<dbReference type="InterPro" id="IPR050083">
    <property type="entry name" value="HtpX_protease"/>
</dbReference>
<keyword evidence="3" id="KW-1003">Cell membrane</keyword>
<gene>
    <name evidence="16" type="ORF">SAMN04488090_4707</name>
</gene>
<feature type="transmembrane region" description="Helical" evidence="14">
    <location>
        <begin position="38"/>
        <end position="62"/>
    </location>
</feature>
<evidence type="ECO:0000256" key="1">
    <source>
        <dbReference type="ARBA" id="ARBA00001947"/>
    </source>
</evidence>
<evidence type="ECO:0000256" key="5">
    <source>
        <dbReference type="ARBA" id="ARBA00022692"/>
    </source>
</evidence>
<evidence type="ECO:0000256" key="4">
    <source>
        <dbReference type="ARBA" id="ARBA00022670"/>
    </source>
</evidence>
<evidence type="ECO:0000256" key="8">
    <source>
        <dbReference type="ARBA" id="ARBA00022833"/>
    </source>
</evidence>
<evidence type="ECO:0000256" key="10">
    <source>
        <dbReference type="ARBA" id="ARBA00023049"/>
    </source>
</evidence>
<dbReference type="Gene3D" id="3.30.2010.10">
    <property type="entry name" value="Metalloproteases ('zincins'), catalytic domain"/>
    <property type="match status" value="1"/>
</dbReference>
<dbReference type="InterPro" id="IPR001915">
    <property type="entry name" value="Peptidase_M48"/>
</dbReference>
<dbReference type="AlphaFoldDB" id="A0A1G9XQQ6"/>
<sequence length="717" mass="82109">MPDQLNGLYPPAPSSIPADLNQPSPEYKKHVRKVIGGILLFILTYFLVLVAAIVLFAALWWLLVFLTENSRISLLLFAWVGLLGFGGMTLFFLIKFLFTWQKTDVSGMIEIREADEPLLFEFVYRTAREAHAPLPRKIFLSPEVNAAVFYDSTFWSMFLPVRKNLIIGLGLVNALTISELKAVVGHEFGHFSQKSTRLGSYVYQTNKIIYNLLYENDGWLNLLHTWGEWHSVFAIFAGLTRWFVTQCIRVLRSVHNLLAKTNMGLSREMEFDADAVGASVAGSEQQIQALRKIEVASAAYDAMIQQLNALIGLKYRSANAYRNQSWVMENIAREKGIAFANGMVRVEDEDLARLITGRVNFKNQWASHPAREEREKYLRKLSIPSESYTEPAWVLFTQPEKFQHAMTDLLYAPVKFEETPVVLDHAGYVKLVEEDEEKYGFPRLFGTYYNNRVIESFDLEGGIAGEDWVSVFSDEVQGLSDWISSDEEDYNLLGFIQTNAKEIRTFDFDGRRYRAEGAFTLQRELEKEIEELKTTRKEADRAIYLFAKSKDGPNQELTNAYRELFACTAARQRFVTETEEIGTRLNAMVEEPESATQNQWIREIQALEEKENDVRCAFGEILPLLQKERENDTDGELIGQVRAYVETAPKYLDDQWHVDFRTVSEIVKLRFDVYQRLRFLEGKAQKTSLERQAALVSFGTAATFPPSSASLSQNQHP</sequence>
<feature type="transmembrane region" description="Helical" evidence="14">
    <location>
        <begin position="74"/>
        <end position="98"/>
    </location>
</feature>
<evidence type="ECO:0000256" key="14">
    <source>
        <dbReference type="SAM" id="Phobius"/>
    </source>
</evidence>
<dbReference type="GO" id="GO:0005886">
    <property type="term" value="C:plasma membrane"/>
    <property type="evidence" value="ECO:0007669"/>
    <property type="project" value="UniProtKB-SubCell"/>
</dbReference>
<dbReference type="GO" id="GO:0004222">
    <property type="term" value="F:metalloendopeptidase activity"/>
    <property type="evidence" value="ECO:0007669"/>
    <property type="project" value="InterPro"/>
</dbReference>
<keyword evidence="6" id="KW-0479">Metal-binding</keyword>
<evidence type="ECO:0000313" key="16">
    <source>
        <dbReference type="EMBL" id="SDM98746.1"/>
    </source>
</evidence>
<evidence type="ECO:0000256" key="12">
    <source>
        <dbReference type="SAM" id="Coils"/>
    </source>
</evidence>
<comment type="subcellular location">
    <subcellularLocation>
        <location evidence="2">Cell membrane</location>
        <topology evidence="2">Multi-pass membrane protein</topology>
    </subcellularLocation>
</comment>
<dbReference type="CDD" id="cd07328">
    <property type="entry name" value="M48_Ste24p_like"/>
    <property type="match status" value="1"/>
</dbReference>
<evidence type="ECO:0000256" key="11">
    <source>
        <dbReference type="ARBA" id="ARBA00023136"/>
    </source>
</evidence>
<keyword evidence="10" id="KW-0482">Metalloprotease</keyword>
<keyword evidence="17" id="KW-1185">Reference proteome</keyword>
<evidence type="ECO:0000256" key="7">
    <source>
        <dbReference type="ARBA" id="ARBA00022801"/>
    </source>
</evidence>
<feature type="region of interest" description="Disordered" evidence="13">
    <location>
        <begin position="1"/>
        <end position="20"/>
    </location>
</feature>
<dbReference type="PANTHER" id="PTHR43221">
    <property type="entry name" value="PROTEASE HTPX"/>
    <property type="match status" value="1"/>
</dbReference>
<keyword evidence="4 16" id="KW-0645">Protease</keyword>
<proteinExistence type="predicted"/>